<feature type="compositionally biased region" description="Polar residues" evidence="1">
    <location>
        <begin position="83"/>
        <end position="94"/>
    </location>
</feature>
<protein>
    <submittedName>
        <fullName evidence="2">Uncharacterized protein</fullName>
    </submittedName>
</protein>
<evidence type="ECO:0000256" key="1">
    <source>
        <dbReference type="SAM" id="MobiDB-lite"/>
    </source>
</evidence>
<reference evidence="3" key="1">
    <citation type="journal article" date="2019" name="Int. J. Syst. Evol. Microbiol.">
        <title>The Global Catalogue of Microorganisms (GCM) 10K type strain sequencing project: providing services to taxonomists for standard genome sequencing and annotation.</title>
        <authorList>
            <consortium name="The Broad Institute Genomics Platform"/>
            <consortium name="The Broad Institute Genome Sequencing Center for Infectious Disease"/>
            <person name="Wu L."/>
            <person name="Ma J."/>
        </authorList>
    </citation>
    <scope>NUCLEOTIDE SEQUENCE [LARGE SCALE GENOMIC DNA]</scope>
    <source>
        <strain evidence="3">CCM 7044</strain>
    </source>
</reference>
<dbReference type="Gene3D" id="3.40.50.150">
    <property type="entry name" value="Vaccinia Virus protein VP39"/>
    <property type="match status" value="1"/>
</dbReference>
<dbReference type="InterPro" id="IPR029063">
    <property type="entry name" value="SAM-dependent_MTases_sf"/>
</dbReference>
<comment type="caution">
    <text evidence="2">The sequence shown here is derived from an EMBL/GenBank/DDBJ whole genome shotgun (WGS) entry which is preliminary data.</text>
</comment>
<evidence type="ECO:0000313" key="3">
    <source>
        <dbReference type="Proteomes" id="UP001597479"/>
    </source>
</evidence>
<sequence length="94" mass="10472">MRDRPAAGGRLILSVNHPTVRRITDPDEDYFATTQFSDEFELAGERAVLTFWHRPLHAMFDAFAAAGRCGRGPCDKNRHRTPAQLSSASRSPST</sequence>
<feature type="region of interest" description="Disordered" evidence="1">
    <location>
        <begin position="71"/>
        <end position="94"/>
    </location>
</feature>
<gene>
    <name evidence="2" type="ORF">ACFS27_18855</name>
</gene>
<organism evidence="2 3">
    <name type="scientific">Promicromonospora vindobonensis</name>
    <dbReference type="NCBI Taxonomy" id="195748"/>
    <lineage>
        <taxon>Bacteria</taxon>
        <taxon>Bacillati</taxon>
        <taxon>Actinomycetota</taxon>
        <taxon>Actinomycetes</taxon>
        <taxon>Micrococcales</taxon>
        <taxon>Promicromonosporaceae</taxon>
        <taxon>Promicromonospora</taxon>
    </lineage>
</organism>
<dbReference type="EMBL" id="JBHUOG010000002">
    <property type="protein sequence ID" value="MFD2795627.1"/>
    <property type="molecule type" value="Genomic_DNA"/>
</dbReference>
<proteinExistence type="predicted"/>
<keyword evidence="3" id="KW-1185">Reference proteome</keyword>
<name>A0ABW5VVC9_9MICO</name>
<accession>A0ABW5VVC9</accession>
<evidence type="ECO:0000313" key="2">
    <source>
        <dbReference type="EMBL" id="MFD2795627.1"/>
    </source>
</evidence>
<dbReference type="Proteomes" id="UP001597479">
    <property type="component" value="Unassembled WGS sequence"/>
</dbReference>
<dbReference type="RefSeq" id="WP_377185887.1">
    <property type="nucleotide sequence ID" value="NZ_JBHUOG010000002.1"/>
</dbReference>